<sequence>ALLLNDEGVVFAGLLVGLSSIDFCFALKDNLGELDYPVCFECAQVRQIADEECTAVLIVELEVLKLVSVDAGKASLDRVLAQLRLQLSDLQTRCSQQQNASKIQQELLCSLQLPLKERTTERVSQLQEEVEHWRNLYQERESSCFEMAAVVSSSKLEADSLRVSHSALQNAQWTADSLLPNCSQCHIAFSVNRRRNKVLGLKPRLFCHVSILDVPIS</sequence>
<evidence type="ECO:0000256" key="2">
    <source>
        <dbReference type="SAM" id="Coils"/>
    </source>
</evidence>
<dbReference type="PANTHER" id="PTHR45956:SF6">
    <property type="entry name" value="RUN DOMAIN-CONTAINING PROTEIN"/>
    <property type="match status" value="1"/>
</dbReference>
<accession>A0A8S9YYG6</accession>
<dbReference type="InterPro" id="IPR047335">
    <property type="entry name" value="RUFY1-3"/>
</dbReference>
<name>A0A8S9YYG6_9TREM</name>
<keyword evidence="4" id="KW-1185">Reference proteome</keyword>
<dbReference type="AlphaFoldDB" id="A0A8S9YYG6"/>
<reference evidence="3" key="1">
    <citation type="submission" date="2019-07" db="EMBL/GenBank/DDBJ databases">
        <title>Annotation for the trematode Paragonimus miyazaki's.</title>
        <authorList>
            <person name="Choi Y.-J."/>
        </authorList>
    </citation>
    <scope>NUCLEOTIDE SEQUENCE</scope>
    <source>
        <strain evidence="3">Japan</strain>
    </source>
</reference>
<comment type="caution">
    <text evidence="3">The sequence shown here is derived from an EMBL/GenBank/DDBJ whole genome shotgun (WGS) entry which is preliminary data.</text>
</comment>
<protein>
    <submittedName>
        <fullName evidence="3">Uncharacterized protein</fullName>
    </submittedName>
</protein>
<feature type="non-terminal residue" evidence="3">
    <location>
        <position position="1"/>
    </location>
</feature>
<dbReference type="Proteomes" id="UP000822476">
    <property type="component" value="Unassembled WGS sequence"/>
</dbReference>
<evidence type="ECO:0000256" key="1">
    <source>
        <dbReference type="ARBA" id="ARBA00023054"/>
    </source>
</evidence>
<proteinExistence type="predicted"/>
<evidence type="ECO:0000313" key="4">
    <source>
        <dbReference type="Proteomes" id="UP000822476"/>
    </source>
</evidence>
<dbReference type="EMBL" id="JTDE01002018">
    <property type="protein sequence ID" value="KAF7257991.1"/>
    <property type="molecule type" value="Genomic_DNA"/>
</dbReference>
<dbReference type="PANTHER" id="PTHR45956">
    <property type="entry name" value="RUN AND FYVE DOMAIN-CONTAINING PROTEIN 2-LIKE PROTEIN"/>
    <property type="match status" value="1"/>
</dbReference>
<organism evidence="3 4">
    <name type="scientific">Paragonimus skrjabini miyazakii</name>
    <dbReference type="NCBI Taxonomy" id="59628"/>
    <lineage>
        <taxon>Eukaryota</taxon>
        <taxon>Metazoa</taxon>
        <taxon>Spiralia</taxon>
        <taxon>Lophotrochozoa</taxon>
        <taxon>Platyhelminthes</taxon>
        <taxon>Trematoda</taxon>
        <taxon>Digenea</taxon>
        <taxon>Plagiorchiida</taxon>
        <taxon>Troglotremata</taxon>
        <taxon>Troglotrematidae</taxon>
        <taxon>Paragonimus</taxon>
    </lineage>
</organism>
<keyword evidence="1 2" id="KW-0175">Coiled coil</keyword>
<dbReference type="OrthoDB" id="79871at2759"/>
<evidence type="ECO:0000313" key="3">
    <source>
        <dbReference type="EMBL" id="KAF7257991.1"/>
    </source>
</evidence>
<feature type="coiled-coil region" evidence="2">
    <location>
        <begin position="73"/>
        <end position="143"/>
    </location>
</feature>
<gene>
    <name evidence="3" type="ORF">EG68_05075</name>
</gene>